<evidence type="ECO:0000313" key="3">
    <source>
        <dbReference type="Proteomes" id="UP000276178"/>
    </source>
</evidence>
<dbReference type="Gene3D" id="1.25.10.90">
    <property type="match status" value="1"/>
</dbReference>
<organism evidence="2 3">
    <name type="scientific">Brevibacillus agri</name>
    <dbReference type="NCBI Taxonomy" id="51101"/>
    <lineage>
        <taxon>Bacteria</taxon>
        <taxon>Bacillati</taxon>
        <taxon>Bacillota</taxon>
        <taxon>Bacilli</taxon>
        <taxon>Bacillales</taxon>
        <taxon>Paenibacillaceae</taxon>
        <taxon>Brevibacillus</taxon>
    </lineage>
</organism>
<dbReference type="CDD" id="cd06561">
    <property type="entry name" value="AlkD_like"/>
    <property type="match status" value="1"/>
</dbReference>
<dbReference type="EMBL" id="BJOD01000049">
    <property type="protein sequence ID" value="GED27767.1"/>
    <property type="molecule type" value="Genomic_DNA"/>
</dbReference>
<reference evidence="2 3" key="1">
    <citation type="submission" date="2018-10" db="EMBL/GenBank/DDBJ databases">
        <title>Phylogenomics of Brevibacillus.</title>
        <authorList>
            <person name="Dunlap C."/>
        </authorList>
    </citation>
    <scope>NUCLEOTIDE SEQUENCE [LARGE SCALE GENOMIC DNA]</scope>
    <source>
        <strain evidence="2 3">NRRL NRS 1219</strain>
    </source>
</reference>
<evidence type="ECO:0000313" key="2">
    <source>
        <dbReference type="EMBL" id="RNB61262.1"/>
    </source>
</evidence>
<dbReference type="InterPro" id="IPR016024">
    <property type="entry name" value="ARM-type_fold"/>
</dbReference>
<dbReference type="GeneID" id="82813197"/>
<dbReference type="EMBL" id="RHHN01000007">
    <property type="protein sequence ID" value="RNB61262.1"/>
    <property type="molecule type" value="Genomic_DNA"/>
</dbReference>
<gene>
    <name evidence="1" type="ORF">BAG01nite_38690</name>
    <name evidence="2" type="ORF">EB820_01110</name>
</gene>
<evidence type="ECO:0000313" key="1">
    <source>
        <dbReference type="EMBL" id="GED27767.1"/>
    </source>
</evidence>
<dbReference type="InterPro" id="IPR014825">
    <property type="entry name" value="DNA_alkylation"/>
</dbReference>
<proteinExistence type="predicted"/>
<dbReference type="AlphaFoldDB" id="A0A3M8BD98"/>
<protein>
    <submittedName>
        <fullName evidence="2">DNA alkylation repair protein</fullName>
    </submittedName>
</protein>
<dbReference type="PANTHER" id="PTHR41291:SF1">
    <property type="entry name" value="DNA ALKYLATION REPAIR PROTEIN"/>
    <property type="match status" value="1"/>
</dbReference>
<dbReference type="OrthoDB" id="9801369at2"/>
<keyword evidence="4" id="KW-1185">Reference proteome</keyword>
<reference evidence="1 4" key="2">
    <citation type="submission" date="2019-06" db="EMBL/GenBank/DDBJ databases">
        <title>Whole genome shotgun sequence of Brevibacillus agri NBRC 15538.</title>
        <authorList>
            <person name="Hosoyama A."/>
            <person name="Uohara A."/>
            <person name="Ohji S."/>
            <person name="Ichikawa N."/>
        </authorList>
    </citation>
    <scope>NUCLEOTIDE SEQUENCE [LARGE SCALE GENOMIC DNA]</scope>
    <source>
        <strain evidence="1 4">NBRC 15538</strain>
    </source>
</reference>
<accession>A0A3M8BD98</accession>
<evidence type="ECO:0000313" key="4">
    <source>
        <dbReference type="Proteomes" id="UP000317180"/>
    </source>
</evidence>
<dbReference type="Pfam" id="PF08713">
    <property type="entry name" value="DNA_alkylation"/>
    <property type="match status" value="1"/>
</dbReference>
<comment type="caution">
    <text evidence="2">The sequence shown here is derived from an EMBL/GenBank/DDBJ whole genome shotgun (WGS) entry which is preliminary data.</text>
</comment>
<name>A0A3M8BD98_9BACL</name>
<dbReference type="SUPFAM" id="SSF48371">
    <property type="entry name" value="ARM repeat"/>
    <property type="match status" value="1"/>
</dbReference>
<dbReference type="RefSeq" id="WP_005835259.1">
    <property type="nucleotide sequence ID" value="NZ_BJOD01000049.1"/>
</dbReference>
<dbReference type="Proteomes" id="UP000276178">
    <property type="component" value="Unassembled WGS sequence"/>
</dbReference>
<sequence length="235" mass="26374">MTVEEVMQQLEALGTEQTKKTFMRHGAREPFFGVRIGDMKKLVKAVKRDQKLVQALYETGNHDAMYLAGLAIDPQTVTKEQLQSWVRQAYWYMLAEYTVAGVAAESSFALELAREWIEAEEEMIAACGWSTYANYLSITPDEQLDLAEISALLARVKQTIHQERNRVRYVMNQFVIAVGASVTELHAEAVQTAEAIGKVQVDVGQTACKVPLATESIKKIEERGKIGQKRKTCIC</sequence>
<dbReference type="Proteomes" id="UP000317180">
    <property type="component" value="Unassembled WGS sequence"/>
</dbReference>
<dbReference type="PANTHER" id="PTHR41291">
    <property type="entry name" value="DNA ALKYLATION REPAIR PROTEIN"/>
    <property type="match status" value="1"/>
</dbReference>